<proteinExistence type="inferred from homology"/>
<dbReference type="Proteomes" id="UP000001572">
    <property type="component" value="Chromosome"/>
</dbReference>
<reference evidence="6" key="1">
    <citation type="journal article" date="2016" name="Genome Announc.">
        <title>Complete genome sequence of Alkaliphilus metalliredigens strain QYMF, an alkaliphilic and metal-reducing bacterium isolated from borax-contaminated leachate ponds.</title>
        <authorList>
            <person name="Hwang C."/>
            <person name="Copeland A."/>
            <person name="Lucas S."/>
            <person name="Lapidus A."/>
            <person name="Barry K."/>
            <person name="Detter J.C."/>
            <person name="Glavina Del Rio T."/>
            <person name="Hammon N."/>
            <person name="Israni S."/>
            <person name="Dalin E."/>
            <person name="Tice H."/>
            <person name="Pitluck S."/>
            <person name="Chertkov O."/>
            <person name="Brettin T."/>
            <person name="Bruce D."/>
            <person name="Han C."/>
            <person name="Schmutz J."/>
            <person name="Larimer F."/>
            <person name="Land M.L."/>
            <person name="Hauser L."/>
            <person name="Kyrpides N."/>
            <person name="Mikhailova N."/>
            <person name="Ye Q."/>
            <person name="Zhou J."/>
            <person name="Richardson P."/>
            <person name="Fields M.W."/>
        </authorList>
    </citation>
    <scope>NUCLEOTIDE SEQUENCE [LARGE SCALE GENOMIC DNA]</scope>
    <source>
        <strain evidence="6">QYMF</strain>
    </source>
</reference>
<dbReference type="CDD" id="cd02508">
    <property type="entry name" value="ADP_Glucose_PP"/>
    <property type="match status" value="1"/>
</dbReference>
<evidence type="ECO:0000256" key="1">
    <source>
        <dbReference type="ARBA" id="ARBA00010443"/>
    </source>
</evidence>
<dbReference type="InterPro" id="IPR056818">
    <property type="entry name" value="GlmU/GlgC-like_hexapep"/>
</dbReference>
<dbReference type="InterPro" id="IPR011832">
    <property type="entry name" value="GlgDAde_trans"/>
</dbReference>
<dbReference type="KEGG" id="amt:Amet_2947"/>
<evidence type="ECO:0000259" key="3">
    <source>
        <dbReference type="Pfam" id="PF00483"/>
    </source>
</evidence>
<dbReference type="PANTHER" id="PTHR43523">
    <property type="entry name" value="GLUCOSE-1-PHOSPHATE ADENYLYLTRANSFERASE-RELATED"/>
    <property type="match status" value="1"/>
</dbReference>
<name>A6TSC9_ALKMQ</name>
<evidence type="ECO:0000256" key="2">
    <source>
        <dbReference type="ARBA" id="ARBA00023056"/>
    </source>
</evidence>
<dbReference type="Gene3D" id="2.160.10.10">
    <property type="entry name" value="Hexapeptide repeat proteins"/>
    <property type="match status" value="1"/>
</dbReference>
<evidence type="ECO:0000313" key="6">
    <source>
        <dbReference type="Proteomes" id="UP000001572"/>
    </source>
</evidence>
<feature type="domain" description="Glucose-1-phosphate adenylyltransferase/Bifunctional protein GlmU-like C-terminal hexapeptide" evidence="4">
    <location>
        <begin position="283"/>
        <end position="355"/>
    </location>
</feature>
<dbReference type="InterPro" id="IPR005835">
    <property type="entry name" value="NTP_transferase_dom"/>
</dbReference>
<dbReference type="GO" id="GO:0005978">
    <property type="term" value="P:glycogen biosynthetic process"/>
    <property type="evidence" value="ECO:0007669"/>
    <property type="project" value="UniProtKB-KW"/>
</dbReference>
<dbReference type="NCBIfam" id="TIGR02092">
    <property type="entry name" value="glgD"/>
    <property type="match status" value="1"/>
</dbReference>
<organism evidence="5 6">
    <name type="scientific">Alkaliphilus metalliredigens (strain QYMF)</name>
    <dbReference type="NCBI Taxonomy" id="293826"/>
    <lineage>
        <taxon>Bacteria</taxon>
        <taxon>Bacillati</taxon>
        <taxon>Bacillota</taxon>
        <taxon>Clostridia</taxon>
        <taxon>Peptostreptococcales</taxon>
        <taxon>Natronincolaceae</taxon>
        <taxon>Alkaliphilus</taxon>
    </lineage>
</organism>
<dbReference type="GO" id="GO:0008878">
    <property type="term" value="F:glucose-1-phosphate adenylyltransferase activity"/>
    <property type="evidence" value="ECO:0007669"/>
    <property type="project" value="UniProtKB-EC"/>
</dbReference>
<dbReference type="HOGENOM" id="CLU_029499_14_0_9"/>
<keyword evidence="5" id="KW-0808">Transferase</keyword>
<keyword evidence="6" id="KW-1185">Reference proteome</keyword>
<dbReference type="SUPFAM" id="SSF53448">
    <property type="entry name" value="Nucleotide-diphospho-sugar transferases"/>
    <property type="match status" value="1"/>
</dbReference>
<accession>A6TSC9</accession>
<keyword evidence="2" id="KW-0320">Glycogen biosynthesis</keyword>
<dbReference type="RefSeq" id="WP_012064065.1">
    <property type="nucleotide sequence ID" value="NC_009633.1"/>
</dbReference>
<keyword evidence="5" id="KW-0548">Nucleotidyltransferase</keyword>
<dbReference type="PANTHER" id="PTHR43523:SF6">
    <property type="entry name" value="GLYCOGEN BIOSYNTHESIS PROTEIN GLGD"/>
    <property type="match status" value="1"/>
</dbReference>
<dbReference type="CDD" id="cd04651">
    <property type="entry name" value="LbH_G1P_AT_C"/>
    <property type="match status" value="1"/>
</dbReference>
<dbReference type="STRING" id="293826.Amet_2947"/>
<dbReference type="SUPFAM" id="SSF51161">
    <property type="entry name" value="Trimeric LpxA-like enzymes"/>
    <property type="match status" value="1"/>
</dbReference>
<dbReference type="InterPro" id="IPR011831">
    <property type="entry name" value="ADP-Glc_PPase"/>
</dbReference>
<dbReference type="InterPro" id="IPR011004">
    <property type="entry name" value="Trimer_LpxA-like_sf"/>
</dbReference>
<dbReference type="Gene3D" id="3.90.550.10">
    <property type="entry name" value="Spore Coat Polysaccharide Biosynthesis Protein SpsA, Chain A"/>
    <property type="match status" value="1"/>
</dbReference>
<dbReference type="Pfam" id="PF00483">
    <property type="entry name" value="NTP_transferase"/>
    <property type="match status" value="1"/>
</dbReference>
<feature type="domain" description="Nucleotidyl transferase" evidence="3">
    <location>
        <begin position="17"/>
        <end position="232"/>
    </location>
</feature>
<sequence>MKDVMGIVNDIKIKRDLRDLVSHRSTAAVPFGGRYRVVDFVLSNMANGGIKNVGIFTQSNNRSLLDHVDSGKAWDLFNKRGGLFILPPTFSYERFGNRLGDIDHFYNHMDYLERSTQQYVLISNSNSIYNMDYSKIKEAYEKSGADIVILYQRKKEWDSSIKYVSMIMDEKSKIVDMSVNKLIGNNSFKDMGVAFMKKELFMEIIRECHSKGLNDFVKDGLIKNTKKYNMYGMPYDGYVANIDSINNYYKHNMNLLKPEIWKQLFFKEGLINTKVKDEAPSKYNKTAKVSNSLVANGCIIEGEVINSILFRGVKVGKNVTVKNSILMQKNVIHEGCQLEHVILDKDVVVTEGKVLKGDEGYPFVVSKKTVL</sequence>
<dbReference type="EC" id="2.7.7.27" evidence="5"/>
<dbReference type="Pfam" id="PF24894">
    <property type="entry name" value="Hexapep_GlmU"/>
    <property type="match status" value="1"/>
</dbReference>
<dbReference type="AlphaFoldDB" id="A6TSC9"/>
<gene>
    <name evidence="5" type="ordered locus">Amet_2947</name>
</gene>
<protein>
    <submittedName>
        <fullName evidence="5">Glucose-1-phosphate adenylyltransferase, GlgD subunit</fullName>
        <ecNumber evidence="5">2.7.7.27</ecNumber>
    </submittedName>
</protein>
<comment type="similarity">
    <text evidence="1">Belongs to the bacterial/plant glucose-1-phosphate adenylyltransferase family.</text>
</comment>
<evidence type="ECO:0000259" key="4">
    <source>
        <dbReference type="Pfam" id="PF24894"/>
    </source>
</evidence>
<dbReference type="EMBL" id="CP000724">
    <property type="protein sequence ID" value="ABR49097.1"/>
    <property type="molecule type" value="Genomic_DNA"/>
</dbReference>
<dbReference type="OrthoDB" id="9801810at2"/>
<dbReference type="InterPro" id="IPR029044">
    <property type="entry name" value="Nucleotide-diphossugar_trans"/>
</dbReference>
<dbReference type="eggNOG" id="COG0448">
    <property type="taxonomic scope" value="Bacteria"/>
</dbReference>
<evidence type="ECO:0000313" key="5">
    <source>
        <dbReference type="EMBL" id="ABR49097.1"/>
    </source>
</evidence>